<dbReference type="RefSeq" id="WP_135552602.1">
    <property type="nucleotide sequence ID" value="NZ_SPQQ01000021.1"/>
</dbReference>
<protein>
    <submittedName>
        <fullName evidence="2">Uncharacterized protein</fullName>
    </submittedName>
</protein>
<dbReference type="AlphaFoldDB" id="A0A4Z0QYL2"/>
<gene>
    <name evidence="2" type="ORF">E4K67_27375</name>
</gene>
<keyword evidence="1" id="KW-0812">Transmembrane</keyword>
<dbReference type="EMBL" id="SPQQ01000021">
    <property type="protein sequence ID" value="TGE35033.1"/>
    <property type="molecule type" value="Genomic_DNA"/>
</dbReference>
<name>A0A4Z0QYL2_9FIRM</name>
<proteinExistence type="predicted"/>
<keyword evidence="1" id="KW-0472">Membrane</keyword>
<keyword evidence="3" id="KW-1185">Reference proteome</keyword>
<organism evidence="2 3">
    <name type="scientific">Desulfosporosinus fructosivorans</name>
    <dbReference type="NCBI Taxonomy" id="2018669"/>
    <lineage>
        <taxon>Bacteria</taxon>
        <taxon>Bacillati</taxon>
        <taxon>Bacillota</taxon>
        <taxon>Clostridia</taxon>
        <taxon>Eubacteriales</taxon>
        <taxon>Desulfitobacteriaceae</taxon>
        <taxon>Desulfosporosinus</taxon>
    </lineage>
</organism>
<reference evidence="2 3" key="1">
    <citation type="submission" date="2019-03" db="EMBL/GenBank/DDBJ databases">
        <title>Draft Genome Sequence of Desulfosporosinus fructosivorans Strain 63.6F, Isolated from Marine Sediment in the Baltic Sea.</title>
        <authorList>
            <person name="Hausmann B."/>
            <person name="Vandieken V."/>
            <person name="Pjevac P."/>
            <person name="Schreck K."/>
            <person name="Herbold C.W."/>
            <person name="Loy A."/>
        </authorList>
    </citation>
    <scope>NUCLEOTIDE SEQUENCE [LARGE SCALE GENOMIC DNA]</scope>
    <source>
        <strain evidence="2 3">63.6F</strain>
    </source>
</reference>
<feature type="transmembrane region" description="Helical" evidence="1">
    <location>
        <begin position="6"/>
        <end position="21"/>
    </location>
</feature>
<accession>A0A4Z0QYL2</accession>
<feature type="transmembrane region" description="Helical" evidence="1">
    <location>
        <begin position="28"/>
        <end position="45"/>
    </location>
</feature>
<keyword evidence="1" id="KW-1133">Transmembrane helix</keyword>
<evidence type="ECO:0000313" key="2">
    <source>
        <dbReference type="EMBL" id="TGE35033.1"/>
    </source>
</evidence>
<feature type="transmembrane region" description="Helical" evidence="1">
    <location>
        <begin position="51"/>
        <end position="69"/>
    </location>
</feature>
<evidence type="ECO:0000256" key="1">
    <source>
        <dbReference type="SAM" id="Phobius"/>
    </source>
</evidence>
<dbReference type="OrthoDB" id="1799135at2"/>
<comment type="caution">
    <text evidence="2">The sequence shown here is derived from an EMBL/GenBank/DDBJ whole genome shotgun (WGS) entry which is preliminary data.</text>
</comment>
<dbReference type="Proteomes" id="UP000298460">
    <property type="component" value="Unassembled WGS sequence"/>
</dbReference>
<evidence type="ECO:0000313" key="3">
    <source>
        <dbReference type="Proteomes" id="UP000298460"/>
    </source>
</evidence>
<sequence length="83" mass="9193">MPTWGPVVAAFLVPGSGYVILARPMRGLVMIFWMCIFGYITFRLSSANISLIGRFSGGIAVWVISVLEVHQLTRKKRTGQAHN</sequence>